<dbReference type="Proteomes" id="UP001159428">
    <property type="component" value="Unassembled WGS sequence"/>
</dbReference>
<organism evidence="3 4">
    <name type="scientific">Pocillopora meandrina</name>
    <dbReference type="NCBI Taxonomy" id="46732"/>
    <lineage>
        <taxon>Eukaryota</taxon>
        <taxon>Metazoa</taxon>
        <taxon>Cnidaria</taxon>
        <taxon>Anthozoa</taxon>
        <taxon>Hexacorallia</taxon>
        <taxon>Scleractinia</taxon>
        <taxon>Astrocoeniina</taxon>
        <taxon>Pocilloporidae</taxon>
        <taxon>Pocillopora</taxon>
    </lineage>
</organism>
<dbReference type="EMBL" id="CALNXJ010000022">
    <property type="protein sequence ID" value="CAH3127077.1"/>
    <property type="molecule type" value="Genomic_DNA"/>
</dbReference>
<proteinExistence type="predicted"/>
<feature type="region of interest" description="Disordered" evidence="1">
    <location>
        <begin position="1"/>
        <end position="25"/>
    </location>
</feature>
<dbReference type="Pfam" id="PF04326">
    <property type="entry name" value="SLFN_AlbA_2"/>
    <property type="match status" value="1"/>
</dbReference>
<evidence type="ECO:0000256" key="1">
    <source>
        <dbReference type="SAM" id="MobiDB-lite"/>
    </source>
</evidence>
<keyword evidence="4" id="KW-1185">Reference proteome</keyword>
<comment type="caution">
    <text evidence="3">The sequence shown here is derived from an EMBL/GenBank/DDBJ whole genome shotgun (WGS) entry which is preliminary data.</text>
</comment>
<dbReference type="InterPro" id="IPR007421">
    <property type="entry name" value="Schlafen_AlbA_2_dom"/>
</dbReference>
<gene>
    <name evidence="3" type="ORF">PMEA_00012863</name>
</gene>
<name>A0AAU9WVC5_9CNID</name>
<dbReference type="Gene3D" id="3.30.950.30">
    <property type="entry name" value="Schlafen, AAA domain"/>
    <property type="match status" value="1"/>
</dbReference>
<protein>
    <recommendedName>
        <fullName evidence="2">Schlafen AlbA-2 domain-containing protein</fullName>
    </recommendedName>
</protein>
<dbReference type="InterPro" id="IPR038461">
    <property type="entry name" value="Schlafen_AlbA_2_dom_sf"/>
</dbReference>
<evidence type="ECO:0000313" key="3">
    <source>
        <dbReference type="EMBL" id="CAH3127077.1"/>
    </source>
</evidence>
<dbReference type="AlphaFoldDB" id="A0AAU9WVC5"/>
<reference evidence="3 4" key="1">
    <citation type="submission" date="2022-05" db="EMBL/GenBank/DDBJ databases">
        <authorList>
            <consortium name="Genoscope - CEA"/>
            <person name="William W."/>
        </authorList>
    </citation>
    <scope>NUCLEOTIDE SEQUENCE [LARGE SCALE GENOMIC DNA]</scope>
</reference>
<accession>A0AAU9WVC5</accession>
<evidence type="ECO:0000259" key="2">
    <source>
        <dbReference type="Pfam" id="PF04326"/>
    </source>
</evidence>
<dbReference type="PANTHER" id="PTHR12155">
    <property type="entry name" value="SCHLAFEN"/>
    <property type="match status" value="1"/>
</dbReference>
<dbReference type="InterPro" id="IPR029684">
    <property type="entry name" value="Schlafen"/>
</dbReference>
<sequence>MNFFKRKRDPNDQEQIDAERGRDTKKPRNIVSLIKKAGDSVKQKITVAFKALTTRTYRHDVKSFLFTTPAGPLRSSRYIMTPSQPFSAAKSSLEWRNHSYYVLDSTINVTESHHHEFKTGGGSYPITILPEHIQKYGSAFLNTDGGVLIAGVLDNGAVRGVYCSPRMQTNIRNTVSQEFEKFIPYMDHSLYKIKFVPVIYQPTPRERREGRYIYVADVFVIEISVKAGVKGELYETRKNQVFIRRESSVQGPLNPLQIKDIVISKYREVIELRRMEAAFAKNQEPTSKQNFRQNRNVIVVSP</sequence>
<evidence type="ECO:0000313" key="4">
    <source>
        <dbReference type="Proteomes" id="UP001159428"/>
    </source>
</evidence>
<feature type="domain" description="Schlafen AlbA-2" evidence="2">
    <location>
        <begin position="111"/>
        <end position="250"/>
    </location>
</feature>
<dbReference type="PANTHER" id="PTHR12155:SF48">
    <property type="entry name" value="RRM DOMAIN-CONTAINING PROTEIN"/>
    <property type="match status" value="1"/>
</dbReference>